<dbReference type="SUPFAM" id="SSF161098">
    <property type="entry name" value="MetI-like"/>
    <property type="match status" value="1"/>
</dbReference>
<keyword evidence="4 7" id="KW-0812">Transmembrane</keyword>
<dbReference type="Gene3D" id="1.10.3720.10">
    <property type="entry name" value="MetI-like"/>
    <property type="match status" value="1"/>
</dbReference>
<keyword evidence="6 7" id="KW-0472">Membrane</keyword>
<gene>
    <name evidence="9" type="ORF">J2Z65_002524</name>
</gene>
<evidence type="ECO:0000313" key="10">
    <source>
        <dbReference type="Proteomes" id="UP001519344"/>
    </source>
</evidence>
<dbReference type="PROSITE" id="PS50928">
    <property type="entry name" value="ABC_TM1"/>
    <property type="match status" value="1"/>
</dbReference>
<comment type="caution">
    <text evidence="9">The sequence shown here is derived from an EMBL/GenBank/DDBJ whole genome shotgun (WGS) entry which is preliminary data.</text>
</comment>
<organism evidence="9 10">
    <name type="scientific">Paenibacillus aceris</name>
    <dbReference type="NCBI Taxonomy" id="869555"/>
    <lineage>
        <taxon>Bacteria</taxon>
        <taxon>Bacillati</taxon>
        <taxon>Bacillota</taxon>
        <taxon>Bacilli</taxon>
        <taxon>Bacillales</taxon>
        <taxon>Paenibacillaceae</taxon>
        <taxon>Paenibacillus</taxon>
    </lineage>
</organism>
<proteinExistence type="inferred from homology"/>
<dbReference type="Pfam" id="PF00528">
    <property type="entry name" value="BPD_transp_1"/>
    <property type="match status" value="1"/>
</dbReference>
<evidence type="ECO:0000256" key="7">
    <source>
        <dbReference type="RuleBase" id="RU363032"/>
    </source>
</evidence>
<sequence>MPTTNVTNHEAFSRGWNIFWNMIIILLVLTCITPLVFTIVISLTSEKMLGLNGYSFWPQQLSVSSYTYLFKDSGEMLNSFFITFLVTVIGVISSLLFILPYAYAISRPEFAYRHFFTFLAFFTMLFQAGIVPFYMVITQLLHLKDTIWALILPLSVNTFYIIVMRTFYKTTISEGMIEAARIDGAGEFTILLKTVLPISLPGIATIGLFSALGYWNDWFNAMLFIDKPNLMTLQYLLIKIQNNLQYLLDNTNTLNAIAVAEELPQESTRMAMVVVATLPIVLAYPFFQRFFIKGLTVGSVKG</sequence>
<keyword evidence="5 7" id="KW-1133">Transmembrane helix</keyword>
<evidence type="ECO:0000256" key="4">
    <source>
        <dbReference type="ARBA" id="ARBA00022692"/>
    </source>
</evidence>
<accession>A0ABS4HXM6</accession>
<name>A0ABS4HXM6_9BACL</name>
<comment type="subcellular location">
    <subcellularLocation>
        <location evidence="1 7">Cell membrane</location>
        <topology evidence="1 7">Multi-pass membrane protein</topology>
    </subcellularLocation>
</comment>
<evidence type="ECO:0000313" key="9">
    <source>
        <dbReference type="EMBL" id="MBP1963308.1"/>
    </source>
</evidence>
<dbReference type="InterPro" id="IPR000515">
    <property type="entry name" value="MetI-like"/>
</dbReference>
<feature type="transmembrane region" description="Helical" evidence="7">
    <location>
        <begin position="147"/>
        <end position="168"/>
    </location>
</feature>
<dbReference type="PANTHER" id="PTHR43744:SF9">
    <property type="entry name" value="POLYGALACTURONAN_RHAMNOGALACTURONAN TRANSPORT SYSTEM PERMEASE PROTEIN YTCP"/>
    <property type="match status" value="1"/>
</dbReference>
<evidence type="ECO:0000256" key="3">
    <source>
        <dbReference type="ARBA" id="ARBA00022475"/>
    </source>
</evidence>
<comment type="similarity">
    <text evidence="7">Belongs to the binding-protein-dependent transport system permease family.</text>
</comment>
<evidence type="ECO:0000259" key="8">
    <source>
        <dbReference type="PROSITE" id="PS50928"/>
    </source>
</evidence>
<keyword evidence="10" id="KW-1185">Reference proteome</keyword>
<dbReference type="CDD" id="cd06261">
    <property type="entry name" value="TM_PBP2"/>
    <property type="match status" value="1"/>
</dbReference>
<keyword evidence="3" id="KW-1003">Cell membrane</keyword>
<reference evidence="9 10" key="1">
    <citation type="submission" date="2021-03" db="EMBL/GenBank/DDBJ databases">
        <title>Genomic Encyclopedia of Type Strains, Phase IV (KMG-IV): sequencing the most valuable type-strain genomes for metagenomic binning, comparative biology and taxonomic classification.</title>
        <authorList>
            <person name="Goeker M."/>
        </authorList>
    </citation>
    <scope>NUCLEOTIDE SEQUENCE [LARGE SCALE GENOMIC DNA]</scope>
    <source>
        <strain evidence="9 10">DSM 24950</strain>
    </source>
</reference>
<dbReference type="RefSeq" id="WP_167058916.1">
    <property type="nucleotide sequence ID" value="NZ_JAAOZR010000019.1"/>
</dbReference>
<feature type="transmembrane region" description="Helical" evidence="7">
    <location>
        <begin position="188"/>
        <end position="215"/>
    </location>
</feature>
<dbReference type="InterPro" id="IPR035906">
    <property type="entry name" value="MetI-like_sf"/>
</dbReference>
<evidence type="ECO:0000256" key="2">
    <source>
        <dbReference type="ARBA" id="ARBA00022448"/>
    </source>
</evidence>
<dbReference type="EMBL" id="JAGGKV010000005">
    <property type="protein sequence ID" value="MBP1963308.1"/>
    <property type="molecule type" value="Genomic_DNA"/>
</dbReference>
<evidence type="ECO:0000256" key="1">
    <source>
        <dbReference type="ARBA" id="ARBA00004651"/>
    </source>
</evidence>
<feature type="transmembrane region" description="Helical" evidence="7">
    <location>
        <begin position="18"/>
        <end position="43"/>
    </location>
</feature>
<feature type="transmembrane region" description="Helical" evidence="7">
    <location>
        <begin position="270"/>
        <end position="287"/>
    </location>
</feature>
<dbReference type="Proteomes" id="UP001519344">
    <property type="component" value="Unassembled WGS sequence"/>
</dbReference>
<feature type="domain" description="ABC transmembrane type-1" evidence="8">
    <location>
        <begin position="80"/>
        <end position="287"/>
    </location>
</feature>
<dbReference type="PANTHER" id="PTHR43744">
    <property type="entry name" value="ABC TRANSPORTER PERMEASE PROTEIN MG189-RELATED-RELATED"/>
    <property type="match status" value="1"/>
</dbReference>
<evidence type="ECO:0000256" key="6">
    <source>
        <dbReference type="ARBA" id="ARBA00023136"/>
    </source>
</evidence>
<protein>
    <submittedName>
        <fullName evidence="9">Aldouronate transport system permease protein</fullName>
    </submittedName>
</protein>
<feature type="transmembrane region" description="Helical" evidence="7">
    <location>
        <begin position="80"/>
        <end position="103"/>
    </location>
</feature>
<keyword evidence="2 7" id="KW-0813">Transport</keyword>
<evidence type="ECO:0000256" key="5">
    <source>
        <dbReference type="ARBA" id="ARBA00022989"/>
    </source>
</evidence>
<feature type="transmembrane region" description="Helical" evidence="7">
    <location>
        <begin position="115"/>
        <end position="135"/>
    </location>
</feature>